<evidence type="ECO:0000256" key="2">
    <source>
        <dbReference type="ARBA" id="ARBA00022448"/>
    </source>
</evidence>
<dbReference type="SUPFAM" id="SSF161098">
    <property type="entry name" value="MetI-like"/>
    <property type="match status" value="1"/>
</dbReference>
<evidence type="ECO:0000313" key="9">
    <source>
        <dbReference type="EMBL" id="MFD0961733.1"/>
    </source>
</evidence>
<proteinExistence type="inferred from homology"/>
<evidence type="ECO:0000256" key="5">
    <source>
        <dbReference type="ARBA" id="ARBA00022989"/>
    </source>
</evidence>
<gene>
    <name evidence="9" type="ORF">ACFQ2I_20520</name>
</gene>
<reference evidence="10" key="1">
    <citation type="journal article" date="2019" name="Int. J. Syst. Evol. Microbiol.">
        <title>The Global Catalogue of Microorganisms (GCM) 10K type strain sequencing project: providing services to taxonomists for standard genome sequencing and annotation.</title>
        <authorList>
            <consortium name="The Broad Institute Genomics Platform"/>
            <consortium name="The Broad Institute Genome Sequencing Center for Infectious Disease"/>
            <person name="Wu L."/>
            <person name="Ma J."/>
        </authorList>
    </citation>
    <scope>NUCLEOTIDE SEQUENCE [LARGE SCALE GENOMIC DNA]</scope>
    <source>
        <strain evidence="10">CCUG 59129</strain>
    </source>
</reference>
<dbReference type="RefSeq" id="WP_377567590.1">
    <property type="nucleotide sequence ID" value="NZ_JBHTJZ010000065.1"/>
</dbReference>
<feature type="transmembrane region" description="Helical" evidence="7">
    <location>
        <begin position="86"/>
        <end position="107"/>
    </location>
</feature>
<dbReference type="EMBL" id="JBHTJZ010000065">
    <property type="protein sequence ID" value="MFD0961733.1"/>
    <property type="molecule type" value="Genomic_DNA"/>
</dbReference>
<evidence type="ECO:0000256" key="3">
    <source>
        <dbReference type="ARBA" id="ARBA00022475"/>
    </source>
</evidence>
<dbReference type="Gene3D" id="1.10.3720.10">
    <property type="entry name" value="MetI-like"/>
    <property type="match status" value="1"/>
</dbReference>
<feature type="transmembrane region" description="Helical" evidence="7">
    <location>
        <begin position="18"/>
        <end position="36"/>
    </location>
</feature>
<dbReference type="CDD" id="cd06261">
    <property type="entry name" value="TM_PBP2"/>
    <property type="match status" value="1"/>
</dbReference>
<comment type="caution">
    <text evidence="9">The sequence shown here is derived from an EMBL/GenBank/DDBJ whole genome shotgun (WGS) entry which is preliminary data.</text>
</comment>
<evidence type="ECO:0000256" key="1">
    <source>
        <dbReference type="ARBA" id="ARBA00004651"/>
    </source>
</evidence>
<dbReference type="PANTHER" id="PTHR43227">
    <property type="entry name" value="BLL4140 PROTEIN"/>
    <property type="match status" value="1"/>
</dbReference>
<keyword evidence="4 7" id="KW-0812">Transmembrane</keyword>
<comment type="similarity">
    <text evidence="7">Belongs to the binding-protein-dependent transport system permease family.</text>
</comment>
<evidence type="ECO:0000256" key="6">
    <source>
        <dbReference type="ARBA" id="ARBA00023136"/>
    </source>
</evidence>
<keyword evidence="10" id="KW-1185">Reference proteome</keyword>
<name>A0ABW3HW56_9BACL</name>
<dbReference type="InterPro" id="IPR000515">
    <property type="entry name" value="MetI-like"/>
</dbReference>
<feature type="transmembrane region" description="Helical" evidence="7">
    <location>
        <begin position="272"/>
        <end position="296"/>
    </location>
</feature>
<dbReference type="Pfam" id="PF00528">
    <property type="entry name" value="BPD_transp_1"/>
    <property type="match status" value="1"/>
</dbReference>
<feature type="domain" description="ABC transmembrane type-1" evidence="8">
    <location>
        <begin position="78"/>
        <end position="293"/>
    </location>
</feature>
<evidence type="ECO:0000256" key="4">
    <source>
        <dbReference type="ARBA" id="ARBA00022692"/>
    </source>
</evidence>
<sequence>MLNRVSSALRKDYKSHKYLYVMIAPVLLYYVIFHYAPMYGAIIAFKDFHVARGIVESPWVGFKHFEDFFGSYYFWRLIENTFVLNLYQLLFVFPAPILFALLLNELIGPWFKRIVQTVTYLPHFISLIVVGGMITQFVSRDGMITDLLVWFGMERTALLGHPEYFRSIYIISDIWQSVGWSSIIYLAAISGVNPELYEASRMDGAGRIKQMWHVTLPGIAPIIVILLILKIGSMMDIGFEKIILLYNPNTYVTADVINTFVYRRGLTSSLEFSYATAVGLFQASINFILLIFANWFSRKASETSLW</sequence>
<dbReference type="PANTHER" id="PTHR43227:SF11">
    <property type="entry name" value="BLL4140 PROTEIN"/>
    <property type="match status" value="1"/>
</dbReference>
<keyword evidence="3" id="KW-1003">Cell membrane</keyword>
<evidence type="ECO:0000259" key="8">
    <source>
        <dbReference type="PROSITE" id="PS50928"/>
    </source>
</evidence>
<evidence type="ECO:0000256" key="7">
    <source>
        <dbReference type="RuleBase" id="RU363032"/>
    </source>
</evidence>
<dbReference type="Proteomes" id="UP001596989">
    <property type="component" value="Unassembled WGS sequence"/>
</dbReference>
<evidence type="ECO:0000313" key="10">
    <source>
        <dbReference type="Proteomes" id="UP001596989"/>
    </source>
</evidence>
<protein>
    <submittedName>
        <fullName evidence="9">ABC transporter permease</fullName>
    </submittedName>
</protein>
<keyword evidence="2 7" id="KW-0813">Transport</keyword>
<dbReference type="PROSITE" id="PS50928">
    <property type="entry name" value="ABC_TM1"/>
    <property type="match status" value="1"/>
</dbReference>
<accession>A0ABW3HW56</accession>
<feature type="transmembrane region" description="Helical" evidence="7">
    <location>
        <begin position="211"/>
        <end position="229"/>
    </location>
</feature>
<keyword evidence="5 7" id="KW-1133">Transmembrane helix</keyword>
<comment type="subcellular location">
    <subcellularLocation>
        <location evidence="1 7">Cell membrane</location>
        <topology evidence="1 7">Multi-pass membrane protein</topology>
    </subcellularLocation>
</comment>
<dbReference type="InterPro" id="IPR035906">
    <property type="entry name" value="MetI-like_sf"/>
</dbReference>
<feature type="transmembrane region" description="Helical" evidence="7">
    <location>
        <begin position="119"/>
        <end position="138"/>
    </location>
</feature>
<keyword evidence="6 7" id="KW-0472">Membrane</keyword>
<dbReference type="InterPro" id="IPR050809">
    <property type="entry name" value="UgpAE/MalFG_permease"/>
</dbReference>
<organism evidence="9 10">
    <name type="scientific">Paenibacillus chungangensis</name>
    <dbReference type="NCBI Taxonomy" id="696535"/>
    <lineage>
        <taxon>Bacteria</taxon>
        <taxon>Bacillati</taxon>
        <taxon>Bacillota</taxon>
        <taxon>Bacilli</taxon>
        <taxon>Bacillales</taxon>
        <taxon>Paenibacillaceae</taxon>
        <taxon>Paenibacillus</taxon>
    </lineage>
</organism>
<feature type="transmembrane region" description="Helical" evidence="7">
    <location>
        <begin position="168"/>
        <end position="190"/>
    </location>
</feature>